<dbReference type="EMBL" id="CAUYUJ010020100">
    <property type="protein sequence ID" value="CAK0895878.1"/>
    <property type="molecule type" value="Genomic_DNA"/>
</dbReference>
<accession>A0ABN9X8S6</accession>
<reference evidence="2" key="1">
    <citation type="submission" date="2023-10" db="EMBL/GenBank/DDBJ databases">
        <authorList>
            <person name="Chen Y."/>
            <person name="Shah S."/>
            <person name="Dougan E. K."/>
            <person name="Thang M."/>
            <person name="Chan C."/>
        </authorList>
    </citation>
    <scope>NUCLEOTIDE SEQUENCE [LARGE SCALE GENOMIC DNA]</scope>
</reference>
<dbReference type="Proteomes" id="UP001189429">
    <property type="component" value="Unassembled WGS sequence"/>
</dbReference>
<keyword evidence="3" id="KW-1185">Reference proteome</keyword>
<feature type="compositionally biased region" description="Basic and acidic residues" evidence="1">
    <location>
        <begin position="108"/>
        <end position="121"/>
    </location>
</feature>
<sequence length="241" mass="25759">MPCTYSYRCMCTLSSGFAKHVMGSMFRGRCDTEGPSTLRDIMPVNTYACPAREVDGSTISANTSARIYLCDLVRLTMADGRENAAMEMSAAPPAWFSGGNAEADDADADKKQKGEKPDKTGGRAGAGNDNKLGVANARHTMTIARDVPDLKSTVNLRYEMPDSTKGVTAASKSAGAAYNKTSLEMKKTARAGGDVNYKERGPPHVHIVMAAVLHGAGKQFGDGGSPDQIKLRDTMKDFLQH</sequence>
<evidence type="ECO:0000313" key="2">
    <source>
        <dbReference type="EMBL" id="CAK0895878.1"/>
    </source>
</evidence>
<protein>
    <submittedName>
        <fullName evidence="2">Uncharacterized protein</fullName>
    </submittedName>
</protein>
<comment type="caution">
    <text evidence="2">The sequence shown here is derived from an EMBL/GenBank/DDBJ whole genome shotgun (WGS) entry which is preliminary data.</text>
</comment>
<organism evidence="2 3">
    <name type="scientific">Prorocentrum cordatum</name>
    <dbReference type="NCBI Taxonomy" id="2364126"/>
    <lineage>
        <taxon>Eukaryota</taxon>
        <taxon>Sar</taxon>
        <taxon>Alveolata</taxon>
        <taxon>Dinophyceae</taxon>
        <taxon>Prorocentrales</taxon>
        <taxon>Prorocentraceae</taxon>
        <taxon>Prorocentrum</taxon>
    </lineage>
</organism>
<evidence type="ECO:0000256" key="1">
    <source>
        <dbReference type="SAM" id="MobiDB-lite"/>
    </source>
</evidence>
<feature type="region of interest" description="Disordered" evidence="1">
    <location>
        <begin position="96"/>
        <end position="131"/>
    </location>
</feature>
<gene>
    <name evidence="2" type="ORF">PCOR1329_LOCUS74482</name>
</gene>
<name>A0ABN9X8S6_9DINO</name>
<evidence type="ECO:0000313" key="3">
    <source>
        <dbReference type="Proteomes" id="UP001189429"/>
    </source>
</evidence>
<proteinExistence type="predicted"/>